<comment type="caution">
    <text evidence="2">The sequence shown here is derived from an EMBL/GenBank/DDBJ whole genome shotgun (WGS) entry which is preliminary data.</text>
</comment>
<proteinExistence type="predicted"/>
<name>X0SK72_9ZZZZ</name>
<evidence type="ECO:0000256" key="1">
    <source>
        <dbReference type="SAM" id="Coils"/>
    </source>
</evidence>
<protein>
    <submittedName>
        <fullName evidence="2">Uncharacterized protein</fullName>
    </submittedName>
</protein>
<gene>
    <name evidence="2" type="ORF">S01H1_09092</name>
</gene>
<feature type="non-terminal residue" evidence="2">
    <location>
        <position position="1"/>
    </location>
</feature>
<feature type="non-terminal residue" evidence="2">
    <location>
        <position position="452"/>
    </location>
</feature>
<dbReference type="EMBL" id="BARS01004647">
    <property type="protein sequence ID" value="GAF81458.1"/>
    <property type="molecule type" value="Genomic_DNA"/>
</dbReference>
<sequence>DLPQLTERDVYRSLAMKNHKAQQRARVEVTRRVARLKTQARLLVEIEKAEKGIFEPRRYRQPTSQMAEIKKLQKHLRDLRNGAYQTEIKAARLERAIETINGLQDQLANHYRALRNGRTVEAPELAAAKEKIRQLRSQIRIKDELTRLDEQLRTGEFEVRERPLLKQIPPELERAQIELKRKRRDIRAAIDNMGPITAKKIGIEAINTARTAKATADMSGTLRQGLILSVRRPGTAMKAFGKSVKAFFSEYTAEQIDNAMRSVDHHYIREKSRLYLAELDSPKLTMREEMFMAQVIEKVPVIGHVVKASNRHMVTYLNMMRSAAFDQFLKKYPNATHAELTAWADAVNVFSGRGNVGKYANTANILSTFIFAPRFAISRAQTPYVFFKYIKMPRVRAEIAKDLVSTAGLGATVLTLAHLSGADVGLNPRDPDFGKIRIGDTRLDVWGGVQQP</sequence>
<keyword evidence="1" id="KW-0175">Coiled coil</keyword>
<feature type="coiled-coil region" evidence="1">
    <location>
        <begin position="93"/>
        <end position="145"/>
    </location>
</feature>
<accession>X0SK72</accession>
<dbReference type="AlphaFoldDB" id="X0SK72"/>
<reference evidence="2" key="1">
    <citation type="journal article" date="2014" name="Front. Microbiol.">
        <title>High frequency of phylogenetically diverse reductive dehalogenase-homologous genes in deep subseafloor sedimentary metagenomes.</title>
        <authorList>
            <person name="Kawai M."/>
            <person name="Futagami T."/>
            <person name="Toyoda A."/>
            <person name="Takaki Y."/>
            <person name="Nishi S."/>
            <person name="Hori S."/>
            <person name="Arai W."/>
            <person name="Tsubouchi T."/>
            <person name="Morono Y."/>
            <person name="Uchiyama I."/>
            <person name="Ito T."/>
            <person name="Fujiyama A."/>
            <person name="Inagaki F."/>
            <person name="Takami H."/>
        </authorList>
    </citation>
    <scope>NUCLEOTIDE SEQUENCE</scope>
    <source>
        <strain evidence="2">Expedition CK06-06</strain>
    </source>
</reference>
<organism evidence="2">
    <name type="scientific">marine sediment metagenome</name>
    <dbReference type="NCBI Taxonomy" id="412755"/>
    <lineage>
        <taxon>unclassified sequences</taxon>
        <taxon>metagenomes</taxon>
        <taxon>ecological metagenomes</taxon>
    </lineage>
</organism>
<evidence type="ECO:0000313" key="2">
    <source>
        <dbReference type="EMBL" id="GAF81458.1"/>
    </source>
</evidence>